<keyword evidence="3" id="KW-1185">Reference proteome</keyword>
<dbReference type="PROSITE" id="PS51039">
    <property type="entry name" value="ZF_AN1"/>
    <property type="match status" value="1"/>
</dbReference>
<dbReference type="EnsemblMetazoa" id="AARA004384-RA">
    <property type="protein sequence ID" value="AARA004384-PA"/>
    <property type="gene ID" value="AARA004384"/>
</dbReference>
<evidence type="ECO:0000313" key="2">
    <source>
        <dbReference type="EnsemblMetazoa" id="AARA004384-PA"/>
    </source>
</evidence>
<dbReference type="SUPFAM" id="SSF118310">
    <property type="entry name" value="AN1-like Zinc finger"/>
    <property type="match status" value="1"/>
</dbReference>
<dbReference type="VEuPathDB" id="VectorBase:AARA004384"/>
<feature type="compositionally biased region" description="Low complexity" evidence="1">
    <location>
        <begin position="150"/>
        <end position="172"/>
    </location>
</feature>
<feature type="region of interest" description="Disordered" evidence="1">
    <location>
        <begin position="1"/>
        <end position="21"/>
    </location>
</feature>
<name>A0A182HSX9_ANOAR</name>
<dbReference type="Gene3D" id="4.10.1110.10">
    <property type="entry name" value="AN1-like Zinc finger"/>
    <property type="match status" value="1"/>
</dbReference>
<dbReference type="Pfam" id="PF01428">
    <property type="entry name" value="zf-AN1"/>
    <property type="match status" value="1"/>
</dbReference>
<dbReference type="InterPro" id="IPR000058">
    <property type="entry name" value="Znf_AN1"/>
</dbReference>
<dbReference type="InterPro" id="IPR035896">
    <property type="entry name" value="AN1-like_Znf"/>
</dbReference>
<accession>A0A182HSX9</accession>
<dbReference type="AlphaFoldDB" id="A0A182HSX9"/>
<feature type="compositionally biased region" description="Polar residues" evidence="1">
    <location>
        <begin position="1"/>
        <end position="13"/>
    </location>
</feature>
<dbReference type="GO" id="GO:0008270">
    <property type="term" value="F:zinc ion binding"/>
    <property type="evidence" value="ECO:0007669"/>
    <property type="project" value="InterPro"/>
</dbReference>
<organism evidence="2 3">
    <name type="scientific">Anopheles arabiensis</name>
    <name type="common">Mosquito</name>
    <dbReference type="NCBI Taxonomy" id="7173"/>
    <lineage>
        <taxon>Eukaryota</taxon>
        <taxon>Metazoa</taxon>
        <taxon>Ecdysozoa</taxon>
        <taxon>Arthropoda</taxon>
        <taxon>Hexapoda</taxon>
        <taxon>Insecta</taxon>
        <taxon>Pterygota</taxon>
        <taxon>Neoptera</taxon>
        <taxon>Endopterygota</taxon>
        <taxon>Diptera</taxon>
        <taxon>Nematocera</taxon>
        <taxon>Culicoidea</taxon>
        <taxon>Culicidae</taxon>
        <taxon>Anophelinae</taxon>
        <taxon>Anopheles</taxon>
    </lineage>
</organism>
<dbReference type="VEuPathDB" id="VectorBase:AARA21_000796"/>
<sequence>MSQQKPSTKSPTGVNDAEDTAGLVLNTDPKVVTKAAELLQPIRTEVVDKNLDKVLEAVKTVDLTCDFKGCKQKTNLVGTDCSFCKDRFCFKHSLPEIHGCGEAVKRKERELFLHPMTGKAKAEQYEKQKAQVRLTQKLKQMSLERKQKPSSGGSSKTGGSTASSTRGGASSSRGRKRTNNP</sequence>
<dbReference type="SMART" id="SM00154">
    <property type="entry name" value="ZnF_AN1"/>
    <property type="match status" value="1"/>
</dbReference>
<dbReference type="EMBL" id="APCN01000376">
    <property type="status" value="NOT_ANNOTATED_CDS"/>
    <property type="molecule type" value="Genomic_DNA"/>
</dbReference>
<dbReference type="Proteomes" id="UP000075840">
    <property type="component" value="Unassembled WGS sequence"/>
</dbReference>
<protein>
    <submittedName>
        <fullName evidence="2">Uncharacterized protein</fullName>
    </submittedName>
</protein>
<reference evidence="2" key="1">
    <citation type="submission" date="2022-08" db="UniProtKB">
        <authorList>
            <consortium name="EnsemblMetazoa"/>
        </authorList>
    </citation>
    <scope>IDENTIFICATION</scope>
    <source>
        <strain evidence="2">Dongola</strain>
    </source>
</reference>
<evidence type="ECO:0000256" key="1">
    <source>
        <dbReference type="SAM" id="MobiDB-lite"/>
    </source>
</evidence>
<proteinExistence type="predicted"/>
<evidence type="ECO:0000313" key="3">
    <source>
        <dbReference type="Proteomes" id="UP000075840"/>
    </source>
</evidence>
<feature type="region of interest" description="Disordered" evidence="1">
    <location>
        <begin position="136"/>
        <end position="181"/>
    </location>
</feature>